<dbReference type="InterPro" id="IPR007201">
    <property type="entry name" value="Mei2-like_Rrm_C"/>
</dbReference>
<dbReference type="GO" id="GO:0003723">
    <property type="term" value="F:RNA binding"/>
    <property type="evidence" value="ECO:0007669"/>
    <property type="project" value="UniProtKB-KW"/>
</dbReference>
<proteinExistence type="predicted"/>
<reference evidence="4 5" key="1">
    <citation type="submission" date="2016-11" db="EMBL/GenBank/DDBJ databases">
        <title>The macronuclear genome of Stentor coeruleus: a giant cell with tiny introns.</title>
        <authorList>
            <person name="Slabodnick M."/>
            <person name="Ruby J.G."/>
            <person name="Reiff S.B."/>
            <person name="Swart E.C."/>
            <person name="Gosai S."/>
            <person name="Prabakaran S."/>
            <person name="Witkowska E."/>
            <person name="Larue G.E."/>
            <person name="Fisher S."/>
            <person name="Freeman R.M."/>
            <person name="Gunawardena J."/>
            <person name="Chu W."/>
            <person name="Stover N.A."/>
            <person name="Gregory B.D."/>
            <person name="Nowacki M."/>
            <person name="Derisi J."/>
            <person name="Roy S.W."/>
            <person name="Marshall W.F."/>
            <person name="Sood P."/>
        </authorList>
    </citation>
    <scope>NUCLEOTIDE SEQUENCE [LARGE SCALE GENOMIC DNA]</scope>
    <source>
        <strain evidence="4">WM001</strain>
    </source>
</reference>
<organism evidence="4 5">
    <name type="scientific">Stentor coeruleus</name>
    <dbReference type="NCBI Taxonomy" id="5963"/>
    <lineage>
        <taxon>Eukaryota</taxon>
        <taxon>Sar</taxon>
        <taxon>Alveolata</taxon>
        <taxon>Ciliophora</taxon>
        <taxon>Postciliodesmatophora</taxon>
        <taxon>Heterotrichea</taxon>
        <taxon>Heterotrichida</taxon>
        <taxon>Stentoridae</taxon>
        <taxon>Stentor</taxon>
    </lineage>
</organism>
<comment type="caution">
    <text evidence="4">The sequence shown here is derived from an EMBL/GenBank/DDBJ whole genome shotgun (WGS) entry which is preliminary data.</text>
</comment>
<evidence type="ECO:0000313" key="4">
    <source>
        <dbReference type="EMBL" id="OMJ88773.1"/>
    </source>
</evidence>
<feature type="region of interest" description="Disordered" evidence="2">
    <location>
        <begin position="127"/>
        <end position="159"/>
    </location>
</feature>
<evidence type="ECO:0000256" key="2">
    <source>
        <dbReference type="SAM" id="MobiDB-lite"/>
    </source>
</evidence>
<dbReference type="InterPro" id="IPR035979">
    <property type="entry name" value="RBD_domain_sf"/>
</dbReference>
<feature type="domain" description="Mei2-like C-terminal RNA recognition motif" evidence="3">
    <location>
        <begin position="182"/>
        <end position="278"/>
    </location>
</feature>
<name>A0A1R2CIE8_9CILI</name>
<keyword evidence="1" id="KW-0694">RNA-binding</keyword>
<dbReference type="EMBL" id="MPUH01000142">
    <property type="protein sequence ID" value="OMJ88773.1"/>
    <property type="molecule type" value="Genomic_DNA"/>
</dbReference>
<evidence type="ECO:0000259" key="3">
    <source>
        <dbReference type="Pfam" id="PF04059"/>
    </source>
</evidence>
<evidence type="ECO:0000313" key="5">
    <source>
        <dbReference type="Proteomes" id="UP000187209"/>
    </source>
</evidence>
<dbReference type="PANTHER" id="PTHR23189">
    <property type="entry name" value="RNA RECOGNITION MOTIF-CONTAINING"/>
    <property type="match status" value="1"/>
</dbReference>
<dbReference type="Proteomes" id="UP000187209">
    <property type="component" value="Unassembled WGS sequence"/>
</dbReference>
<gene>
    <name evidence="4" type="ORF">SteCoe_9238</name>
</gene>
<dbReference type="Pfam" id="PF04059">
    <property type="entry name" value="RRM_2"/>
    <property type="match status" value="1"/>
</dbReference>
<dbReference type="OrthoDB" id="417481at2759"/>
<feature type="compositionally biased region" description="Basic and acidic residues" evidence="2">
    <location>
        <begin position="143"/>
        <end position="159"/>
    </location>
</feature>
<keyword evidence="5" id="KW-1185">Reference proteome</keyword>
<dbReference type="CDD" id="cd12531">
    <property type="entry name" value="RRM3_MEI2_like"/>
    <property type="match status" value="1"/>
</dbReference>
<dbReference type="AlphaFoldDB" id="A0A1R2CIE8"/>
<dbReference type="SUPFAM" id="SSF54928">
    <property type="entry name" value="RNA-binding domain, RBD"/>
    <property type="match status" value="1"/>
</dbReference>
<protein>
    <recommendedName>
        <fullName evidence="3">Mei2-like C-terminal RNA recognition motif domain-containing protein</fullName>
    </recommendedName>
</protein>
<evidence type="ECO:0000256" key="1">
    <source>
        <dbReference type="ARBA" id="ARBA00022884"/>
    </source>
</evidence>
<accession>A0A1R2CIE8</accession>
<dbReference type="InterPro" id="IPR034454">
    <property type="entry name" value="MEI2-like_RRM3"/>
</dbReference>
<sequence>MEESHKKRLNVFRAITRDFSPGSFKSECSFEVPESSSLCQLSLSSSSSHQGEGSDYGYSPALFTERVQRRLPLAEPGSIPSTKSNIPVRVLANLEPRSACESFHRKAVPSLDARRGEFFLDTSLNTSGSLSSRSQHLNMSTEESSREDLEERGKPKKRPLEEGERSFYIIKLDCIKNSEDTRTTIMIKNIPNKYTQKMLIQTIDRKFSGTYDFLYLPIDFKNRCNVGYAFINFVDNRVIIPFFHEFNAKRWERFNSEKICALAYARIQGLQELVQHFQNSSVINQEDNKVKPIILAKH</sequence>